<organism evidence="1 2">
    <name type="scientific">Oesophagostomum dentatum</name>
    <name type="common">Nodular worm</name>
    <dbReference type="NCBI Taxonomy" id="61180"/>
    <lineage>
        <taxon>Eukaryota</taxon>
        <taxon>Metazoa</taxon>
        <taxon>Ecdysozoa</taxon>
        <taxon>Nematoda</taxon>
        <taxon>Chromadorea</taxon>
        <taxon>Rhabditida</taxon>
        <taxon>Rhabditina</taxon>
        <taxon>Rhabditomorpha</taxon>
        <taxon>Strongyloidea</taxon>
        <taxon>Strongylidae</taxon>
        <taxon>Oesophagostomum</taxon>
    </lineage>
</organism>
<accession>A0A0B1TH84</accession>
<name>A0A0B1TH84_OESDE</name>
<protein>
    <submittedName>
        <fullName evidence="1">Uncharacterized protein</fullName>
    </submittedName>
</protein>
<dbReference type="OrthoDB" id="5777358at2759"/>
<keyword evidence="2" id="KW-1185">Reference proteome</keyword>
<proteinExistence type="predicted"/>
<reference evidence="1 2" key="1">
    <citation type="submission" date="2014-03" db="EMBL/GenBank/DDBJ databases">
        <title>Draft genome of the hookworm Oesophagostomum dentatum.</title>
        <authorList>
            <person name="Mitreva M."/>
        </authorList>
    </citation>
    <scope>NUCLEOTIDE SEQUENCE [LARGE SCALE GENOMIC DNA]</scope>
    <source>
        <strain evidence="1 2">OD-Hann</strain>
    </source>
</reference>
<evidence type="ECO:0000313" key="2">
    <source>
        <dbReference type="Proteomes" id="UP000053660"/>
    </source>
</evidence>
<feature type="non-terminal residue" evidence="1">
    <location>
        <position position="1"/>
    </location>
</feature>
<dbReference type="Proteomes" id="UP000053660">
    <property type="component" value="Unassembled WGS sequence"/>
</dbReference>
<sequence length="234" mass="26658">LLFQFHSVTIDHENHKLEIGQSQLTLSKSPSIHGVHRGTFGFSTRSANGVTMVIPFDGGISVIEMDAKCNVKKTDIECDSGPWSRSEPWQEGRMLYCFHSVADEFEEDEFSGLIISANLDTGEVSWVSPAEDHPNSFFDDPSHPVCLVRTVHRNGRLWVTTEKAIEHSVKIYVKDDTRWHELQSHISDTMFLVDVRKDGNALVLNVEKHPEGHFQEDYVSFAVMNRWWVTCLTI</sequence>
<dbReference type="AlphaFoldDB" id="A0A0B1TH84"/>
<evidence type="ECO:0000313" key="1">
    <source>
        <dbReference type="EMBL" id="KHJ95142.1"/>
    </source>
</evidence>
<dbReference type="EMBL" id="KN550067">
    <property type="protein sequence ID" value="KHJ95142.1"/>
    <property type="molecule type" value="Genomic_DNA"/>
</dbReference>
<gene>
    <name evidence="1" type="ORF">OESDEN_04917</name>
</gene>